<evidence type="ECO:0000313" key="7">
    <source>
        <dbReference type="Proteomes" id="UP000199220"/>
    </source>
</evidence>
<dbReference type="InterPro" id="IPR014757">
    <property type="entry name" value="Tscrpt_reg_IclR_C"/>
</dbReference>
<dbReference type="OrthoDB" id="8479143at2"/>
<evidence type="ECO:0000256" key="2">
    <source>
        <dbReference type="ARBA" id="ARBA00023125"/>
    </source>
</evidence>
<dbReference type="Pfam" id="PF09339">
    <property type="entry name" value="HTH_IclR"/>
    <property type="match status" value="1"/>
</dbReference>
<dbReference type="InterPro" id="IPR029016">
    <property type="entry name" value="GAF-like_dom_sf"/>
</dbReference>
<keyword evidence="2" id="KW-0238">DNA-binding</keyword>
<gene>
    <name evidence="6" type="ORF">SAMN04488554_0095</name>
</gene>
<proteinExistence type="predicted"/>
<dbReference type="Pfam" id="PF01614">
    <property type="entry name" value="IclR_C"/>
    <property type="match status" value="1"/>
</dbReference>
<name>A0A1H5BHH2_9MICO</name>
<dbReference type="SUPFAM" id="SSF55781">
    <property type="entry name" value="GAF domain-like"/>
    <property type="match status" value="1"/>
</dbReference>
<accession>A0A1H5BHH2</accession>
<keyword evidence="1" id="KW-0805">Transcription regulation</keyword>
<feature type="domain" description="IclR-ED" evidence="5">
    <location>
        <begin position="66"/>
        <end position="244"/>
    </location>
</feature>
<dbReference type="SUPFAM" id="SSF46785">
    <property type="entry name" value="Winged helix' DNA-binding domain"/>
    <property type="match status" value="1"/>
</dbReference>
<dbReference type="SMART" id="SM00346">
    <property type="entry name" value="HTH_ICLR"/>
    <property type="match status" value="1"/>
</dbReference>
<dbReference type="AlphaFoldDB" id="A0A1H5BHH2"/>
<organism evidence="6 7">
    <name type="scientific">Ruania alba</name>
    <dbReference type="NCBI Taxonomy" id="648782"/>
    <lineage>
        <taxon>Bacteria</taxon>
        <taxon>Bacillati</taxon>
        <taxon>Actinomycetota</taxon>
        <taxon>Actinomycetes</taxon>
        <taxon>Micrococcales</taxon>
        <taxon>Ruaniaceae</taxon>
        <taxon>Ruania</taxon>
    </lineage>
</organism>
<protein>
    <submittedName>
        <fullName evidence="6">Transcriptional regulator, IclR family</fullName>
    </submittedName>
</protein>
<keyword evidence="3" id="KW-0804">Transcription</keyword>
<dbReference type="PANTHER" id="PTHR30136">
    <property type="entry name" value="HELIX-TURN-HELIX TRANSCRIPTIONAL REGULATOR, ICLR FAMILY"/>
    <property type="match status" value="1"/>
</dbReference>
<dbReference type="InterPro" id="IPR036390">
    <property type="entry name" value="WH_DNA-bd_sf"/>
</dbReference>
<dbReference type="Gene3D" id="3.30.450.40">
    <property type="match status" value="1"/>
</dbReference>
<dbReference type="Proteomes" id="UP000199220">
    <property type="component" value="Unassembled WGS sequence"/>
</dbReference>
<evidence type="ECO:0000259" key="4">
    <source>
        <dbReference type="PROSITE" id="PS51077"/>
    </source>
</evidence>
<dbReference type="PROSITE" id="PS51078">
    <property type="entry name" value="ICLR_ED"/>
    <property type="match status" value="1"/>
</dbReference>
<dbReference type="PANTHER" id="PTHR30136:SF24">
    <property type="entry name" value="HTH-TYPE TRANSCRIPTIONAL REPRESSOR ALLR"/>
    <property type="match status" value="1"/>
</dbReference>
<evidence type="ECO:0000256" key="1">
    <source>
        <dbReference type="ARBA" id="ARBA00023015"/>
    </source>
</evidence>
<dbReference type="GO" id="GO:0045892">
    <property type="term" value="P:negative regulation of DNA-templated transcription"/>
    <property type="evidence" value="ECO:0007669"/>
    <property type="project" value="TreeGrafter"/>
</dbReference>
<dbReference type="RefSeq" id="WP_089771201.1">
    <property type="nucleotide sequence ID" value="NZ_FNTX01000001.1"/>
</dbReference>
<dbReference type="InterPro" id="IPR050707">
    <property type="entry name" value="HTH_MetabolicPath_Reg"/>
</dbReference>
<reference evidence="7" key="1">
    <citation type="submission" date="2016-10" db="EMBL/GenBank/DDBJ databases">
        <authorList>
            <person name="Varghese N."/>
            <person name="Submissions S."/>
        </authorList>
    </citation>
    <scope>NUCLEOTIDE SEQUENCE [LARGE SCALE GENOMIC DNA]</scope>
    <source>
        <strain evidence="7">DSM 21368</strain>
    </source>
</reference>
<keyword evidence="7" id="KW-1185">Reference proteome</keyword>
<dbReference type="EMBL" id="FNTX01000001">
    <property type="protein sequence ID" value="SED53400.1"/>
    <property type="molecule type" value="Genomic_DNA"/>
</dbReference>
<dbReference type="GO" id="GO:0003677">
    <property type="term" value="F:DNA binding"/>
    <property type="evidence" value="ECO:0007669"/>
    <property type="project" value="UniProtKB-KW"/>
</dbReference>
<dbReference type="InterPro" id="IPR036388">
    <property type="entry name" value="WH-like_DNA-bd_sf"/>
</dbReference>
<dbReference type="PROSITE" id="PS51077">
    <property type="entry name" value="HTH_ICLR"/>
    <property type="match status" value="1"/>
</dbReference>
<feature type="domain" description="HTH iclR-type" evidence="4">
    <location>
        <begin position="5"/>
        <end position="65"/>
    </location>
</feature>
<dbReference type="GO" id="GO:0003700">
    <property type="term" value="F:DNA-binding transcription factor activity"/>
    <property type="evidence" value="ECO:0007669"/>
    <property type="project" value="TreeGrafter"/>
</dbReference>
<sequence>MSGEIRAVVRAGEMLELLRAEGPLGVSELGTSLELPVGSVHRLARTLVSLGLVQQLADRRYGLGARLVPLGRAANELFGVRARPVLNSLARDLEESANLATLSGDRAEYVAQVAGPHAMRMFTEVGRRVPLHSTGVGKAMLATLDEGDALALLDEQHMNPATSKTIVDREQMRGELAAIRQRGYAIDDEEMEVGVRCLAVPFTGNALMAVSVSGPSGRFTESAAHAAAPRVHAAAQRLEQIFTGSPA</sequence>
<dbReference type="InterPro" id="IPR005471">
    <property type="entry name" value="Tscrpt_reg_IclR_N"/>
</dbReference>
<evidence type="ECO:0000256" key="3">
    <source>
        <dbReference type="ARBA" id="ARBA00023163"/>
    </source>
</evidence>
<dbReference type="Gene3D" id="1.10.10.10">
    <property type="entry name" value="Winged helix-like DNA-binding domain superfamily/Winged helix DNA-binding domain"/>
    <property type="match status" value="1"/>
</dbReference>
<evidence type="ECO:0000259" key="5">
    <source>
        <dbReference type="PROSITE" id="PS51078"/>
    </source>
</evidence>
<evidence type="ECO:0000313" key="6">
    <source>
        <dbReference type="EMBL" id="SED53400.1"/>
    </source>
</evidence>
<dbReference type="STRING" id="648782.SAMN04488554_0095"/>